<gene>
    <name evidence="2" type="ORF">ETD85_12450</name>
</gene>
<evidence type="ECO:0000313" key="2">
    <source>
        <dbReference type="EMBL" id="TMR35883.1"/>
    </source>
</evidence>
<proteinExistence type="predicted"/>
<evidence type="ECO:0000256" key="1">
    <source>
        <dbReference type="SAM" id="MobiDB-lite"/>
    </source>
</evidence>
<dbReference type="OrthoDB" id="3872276at2"/>
<evidence type="ECO:0000313" key="3">
    <source>
        <dbReference type="Proteomes" id="UP000306628"/>
    </source>
</evidence>
<feature type="compositionally biased region" description="Basic and acidic residues" evidence="1">
    <location>
        <begin position="80"/>
        <end position="92"/>
    </location>
</feature>
<dbReference type="Proteomes" id="UP000306628">
    <property type="component" value="Unassembled WGS sequence"/>
</dbReference>
<protein>
    <submittedName>
        <fullName evidence="2">Uncharacterized protein</fullName>
    </submittedName>
</protein>
<dbReference type="EMBL" id="VCKX01000029">
    <property type="protein sequence ID" value="TMR35883.1"/>
    <property type="molecule type" value="Genomic_DNA"/>
</dbReference>
<feature type="region of interest" description="Disordered" evidence="1">
    <location>
        <begin position="67"/>
        <end position="92"/>
    </location>
</feature>
<reference evidence="2 3" key="1">
    <citation type="submission" date="2019-05" db="EMBL/GenBank/DDBJ databases">
        <title>Draft genome sequence of Nonomuraea zeae DSM 100528.</title>
        <authorList>
            <person name="Saricaoglu S."/>
            <person name="Isik K."/>
        </authorList>
    </citation>
    <scope>NUCLEOTIDE SEQUENCE [LARGE SCALE GENOMIC DNA]</scope>
    <source>
        <strain evidence="2 3">DSM 100528</strain>
    </source>
</reference>
<dbReference type="RefSeq" id="WP_138689821.1">
    <property type="nucleotide sequence ID" value="NZ_JBHSAZ010000024.1"/>
</dbReference>
<dbReference type="AlphaFoldDB" id="A0A5S4GSI1"/>
<keyword evidence="3" id="KW-1185">Reference proteome</keyword>
<comment type="caution">
    <text evidence="2">The sequence shown here is derived from an EMBL/GenBank/DDBJ whole genome shotgun (WGS) entry which is preliminary data.</text>
</comment>
<organism evidence="2 3">
    <name type="scientific">Nonomuraea zeae</name>
    <dbReference type="NCBI Taxonomy" id="1642303"/>
    <lineage>
        <taxon>Bacteria</taxon>
        <taxon>Bacillati</taxon>
        <taxon>Actinomycetota</taxon>
        <taxon>Actinomycetes</taxon>
        <taxon>Streptosporangiales</taxon>
        <taxon>Streptosporangiaceae</taxon>
        <taxon>Nonomuraea</taxon>
    </lineage>
</organism>
<sequence length="122" mass="13322">MAKATNDAHLWASMISPIKAAGVREAETLARVLVAVVRREQVPSGAHFGPGDDIPYDVTTVSDLDGDIWQRQSSDPASTQRDHWRMRDHDPDEHEGVAAGVYLTPHLLTAYGPVTAVQPKAR</sequence>
<name>A0A5S4GSI1_9ACTN</name>
<feature type="compositionally biased region" description="Polar residues" evidence="1">
    <location>
        <begin position="70"/>
        <end position="79"/>
    </location>
</feature>
<accession>A0A5S4GSI1</accession>